<gene>
    <name evidence="2" type="ORF">RF11_11923</name>
</gene>
<evidence type="ECO:0000256" key="1">
    <source>
        <dbReference type="SAM" id="Phobius"/>
    </source>
</evidence>
<feature type="transmembrane region" description="Helical" evidence="1">
    <location>
        <begin position="44"/>
        <end position="62"/>
    </location>
</feature>
<organism evidence="2 3">
    <name type="scientific">Thelohanellus kitauei</name>
    <name type="common">Myxosporean</name>
    <dbReference type="NCBI Taxonomy" id="669202"/>
    <lineage>
        <taxon>Eukaryota</taxon>
        <taxon>Metazoa</taxon>
        <taxon>Cnidaria</taxon>
        <taxon>Myxozoa</taxon>
        <taxon>Myxosporea</taxon>
        <taxon>Bivalvulida</taxon>
        <taxon>Platysporina</taxon>
        <taxon>Myxobolidae</taxon>
        <taxon>Thelohanellus</taxon>
    </lineage>
</organism>
<accession>A0A0C2J6M9</accession>
<sequence length="106" mass="12523">MDNPFLRKVLQCQANKINKNKIKEIDGSKIKKHLIFKKKAKSPFVLALSIVISFVFTISVMISDAQSYVPRTEPHPLILRPRFRNINHFSDFRHRHNDINDLIYDY</sequence>
<dbReference type="AlphaFoldDB" id="A0A0C2J6M9"/>
<proteinExistence type="predicted"/>
<name>A0A0C2J6M9_THEKT</name>
<protein>
    <submittedName>
        <fullName evidence="2">Uncharacterized protein</fullName>
    </submittedName>
</protein>
<evidence type="ECO:0000313" key="2">
    <source>
        <dbReference type="EMBL" id="KII64818.1"/>
    </source>
</evidence>
<keyword evidence="1" id="KW-0812">Transmembrane</keyword>
<dbReference type="Proteomes" id="UP000031668">
    <property type="component" value="Unassembled WGS sequence"/>
</dbReference>
<dbReference type="EMBL" id="JWZT01004081">
    <property type="protein sequence ID" value="KII64818.1"/>
    <property type="molecule type" value="Genomic_DNA"/>
</dbReference>
<keyword evidence="1" id="KW-0472">Membrane</keyword>
<comment type="caution">
    <text evidence="2">The sequence shown here is derived from an EMBL/GenBank/DDBJ whole genome shotgun (WGS) entry which is preliminary data.</text>
</comment>
<reference evidence="2 3" key="1">
    <citation type="journal article" date="2014" name="Genome Biol. Evol.">
        <title>The genome of the myxosporean Thelohanellus kitauei shows adaptations to nutrient acquisition within its fish host.</title>
        <authorList>
            <person name="Yang Y."/>
            <person name="Xiong J."/>
            <person name="Zhou Z."/>
            <person name="Huo F."/>
            <person name="Miao W."/>
            <person name="Ran C."/>
            <person name="Liu Y."/>
            <person name="Zhang J."/>
            <person name="Feng J."/>
            <person name="Wang M."/>
            <person name="Wang M."/>
            <person name="Wang L."/>
            <person name="Yao B."/>
        </authorList>
    </citation>
    <scope>NUCLEOTIDE SEQUENCE [LARGE SCALE GENOMIC DNA]</scope>
    <source>
        <strain evidence="2">Wuqing</strain>
    </source>
</reference>
<keyword evidence="1" id="KW-1133">Transmembrane helix</keyword>
<evidence type="ECO:0000313" key="3">
    <source>
        <dbReference type="Proteomes" id="UP000031668"/>
    </source>
</evidence>
<keyword evidence="3" id="KW-1185">Reference proteome</keyword>